<reference evidence="2 3" key="1">
    <citation type="journal article" date="2016" name="Mol. Biol. Evol.">
        <title>Comparative Genomics of Early-Diverging Mushroom-Forming Fungi Provides Insights into the Origins of Lignocellulose Decay Capabilities.</title>
        <authorList>
            <person name="Nagy L.G."/>
            <person name="Riley R."/>
            <person name="Tritt A."/>
            <person name="Adam C."/>
            <person name="Daum C."/>
            <person name="Floudas D."/>
            <person name="Sun H."/>
            <person name="Yadav J.S."/>
            <person name="Pangilinan J."/>
            <person name="Larsson K.H."/>
            <person name="Matsuura K."/>
            <person name="Barry K."/>
            <person name="Labutti K."/>
            <person name="Kuo R."/>
            <person name="Ohm R.A."/>
            <person name="Bhattacharya S.S."/>
            <person name="Shirouzu T."/>
            <person name="Yoshinaga Y."/>
            <person name="Martin F.M."/>
            <person name="Grigoriev I.V."/>
            <person name="Hibbett D.S."/>
        </authorList>
    </citation>
    <scope>NUCLEOTIDE SEQUENCE [LARGE SCALE GENOMIC DNA]</scope>
    <source>
        <strain evidence="2 3">HHB12029</strain>
    </source>
</reference>
<feature type="transmembrane region" description="Helical" evidence="1">
    <location>
        <begin position="180"/>
        <end position="204"/>
    </location>
</feature>
<keyword evidence="1" id="KW-1133">Transmembrane helix</keyword>
<evidence type="ECO:0000313" key="3">
    <source>
        <dbReference type="Proteomes" id="UP000077266"/>
    </source>
</evidence>
<dbReference type="AlphaFoldDB" id="A0A165BAD0"/>
<evidence type="ECO:0000313" key="2">
    <source>
        <dbReference type="EMBL" id="KZV80185.1"/>
    </source>
</evidence>
<gene>
    <name evidence="2" type="ORF">EXIGLDRAFT_756432</name>
</gene>
<feature type="transmembrane region" description="Helical" evidence="1">
    <location>
        <begin position="20"/>
        <end position="46"/>
    </location>
</feature>
<proteinExistence type="predicted"/>
<accession>A0A165BAD0</accession>
<feature type="transmembrane region" description="Helical" evidence="1">
    <location>
        <begin position="224"/>
        <end position="257"/>
    </location>
</feature>
<dbReference type="Proteomes" id="UP000077266">
    <property type="component" value="Unassembled WGS sequence"/>
</dbReference>
<protein>
    <recommendedName>
        <fullName evidence="4">Family A G protein-coupled receptor-like protein</fullName>
    </recommendedName>
</protein>
<keyword evidence="3" id="KW-1185">Reference proteome</keyword>
<dbReference type="InParanoid" id="A0A165BAD0"/>
<feature type="transmembrane region" description="Helical" evidence="1">
    <location>
        <begin position="58"/>
        <end position="81"/>
    </location>
</feature>
<dbReference type="EMBL" id="KV426512">
    <property type="protein sequence ID" value="KZV80185.1"/>
    <property type="molecule type" value="Genomic_DNA"/>
</dbReference>
<dbReference type="OrthoDB" id="2796825at2759"/>
<sequence>MFSYPPIGESPSDLWLERTVFAGGILVSFAFGLYLCITSACVYFMLCRAPRGKRNWPLLVYILVLSFSWISNWLWCQMVFIDDRAYPGGPPVFFIDHFNAWANTISDATLVINGVLADGFIIWRCYVIWDANRFVIAASILGYVASTGDTDIVTRTPTSFLTLWETALPGRNPWASVQYAIVYFSISLALNLMLTGLIVGRLLWHRRRLGRALGPDGYKSGKTYVSVAAVLIESAALYSATSVALIASFALGSYIAAWALPLLGEVMASDSASLSRLSDGITSSALHRC</sequence>
<evidence type="ECO:0008006" key="4">
    <source>
        <dbReference type="Google" id="ProtNLM"/>
    </source>
</evidence>
<keyword evidence="1" id="KW-0812">Transmembrane</keyword>
<organism evidence="2 3">
    <name type="scientific">Exidia glandulosa HHB12029</name>
    <dbReference type="NCBI Taxonomy" id="1314781"/>
    <lineage>
        <taxon>Eukaryota</taxon>
        <taxon>Fungi</taxon>
        <taxon>Dikarya</taxon>
        <taxon>Basidiomycota</taxon>
        <taxon>Agaricomycotina</taxon>
        <taxon>Agaricomycetes</taxon>
        <taxon>Auriculariales</taxon>
        <taxon>Exidiaceae</taxon>
        <taxon>Exidia</taxon>
    </lineage>
</organism>
<keyword evidence="1" id="KW-0472">Membrane</keyword>
<name>A0A165BAD0_EXIGL</name>
<evidence type="ECO:0000256" key="1">
    <source>
        <dbReference type="SAM" id="Phobius"/>
    </source>
</evidence>